<evidence type="ECO:0000313" key="1">
    <source>
        <dbReference type="EMBL" id="OJJ83686.1"/>
    </source>
</evidence>
<protein>
    <submittedName>
        <fullName evidence="1">Uncharacterized protein</fullName>
    </submittedName>
</protein>
<name>A0A1L9VID9_ASPGL</name>
<dbReference type="RefSeq" id="XP_022400384.1">
    <property type="nucleotide sequence ID" value="XM_022546858.1"/>
</dbReference>
<dbReference type="Proteomes" id="UP000184300">
    <property type="component" value="Unassembled WGS sequence"/>
</dbReference>
<sequence length="63" mass="6855">MEYRAALISTVYAWSAGCSIDCLISTEASATSIVSGKKPCRWLDYSLHHFSLPISMAGGSERQ</sequence>
<keyword evidence="2" id="KW-1185">Reference proteome</keyword>
<dbReference type="GeneID" id="34463119"/>
<gene>
    <name evidence="1" type="ORF">ASPGLDRAFT_48252</name>
</gene>
<reference evidence="2" key="1">
    <citation type="journal article" date="2017" name="Genome Biol.">
        <title>Comparative genomics reveals high biological diversity and specific adaptations in the industrially and medically important fungal genus Aspergillus.</title>
        <authorList>
            <person name="de Vries R.P."/>
            <person name="Riley R."/>
            <person name="Wiebenga A."/>
            <person name="Aguilar-Osorio G."/>
            <person name="Amillis S."/>
            <person name="Uchima C.A."/>
            <person name="Anderluh G."/>
            <person name="Asadollahi M."/>
            <person name="Askin M."/>
            <person name="Barry K."/>
            <person name="Battaglia E."/>
            <person name="Bayram O."/>
            <person name="Benocci T."/>
            <person name="Braus-Stromeyer S.A."/>
            <person name="Caldana C."/>
            <person name="Canovas D."/>
            <person name="Cerqueira G.C."/>
            <person name="Chen F."/>
            <person name="Chen W."/>
            <person name="Choi C."/>
            <person name="Clum A."/>
            <person name="Dos Santos R.A."/>
            <person name="Damasio A.R."/>
            <person name="Diallinas G."/>
            <person name="Emri T."/>
            <person name="Fekete E."/>
            <person name="Flipphi M."/>
            <person name="Freyberg S."/>
            <person name="Gallo A."/>
            <person name="Gournas C."/>
            <person name="Habgood R."/>
            <person name="Hainaut M."/>
            <person name="Harispe M.L."/>
            <person name="Henrissat B."/>
            <person name="Hilden K.S."/>
            <person name="Hope R."/>
            <person name="Hossain A."/>
            <person name="Karabika E."/>
            <person name="Karaffa L."/>
            <person name="Karanyi Z."/>
            <person name="Krasevec N."/>
            <person name="Kuo A."/>
            <person name="Kusch H."/>
            <person name="LaButti K."/>
            <person name="Lagendijk E.L."/>
            <person name="Lapidus A."/>
            <person name="Levasseur A."/>
            <person name="Lindquist E."/>
            <person name="Lipzen A."/>
            <person name="Logrieco A.F."/>
            <person name="MacCabe A."/>
            <person name="Maekelae M.R."/>
            <person name="Malavazi I."/>
            <person name="Melin P."/>
            <person name="Meyer V."/>
            <person name="Mielnichuk N."/>
            <person name="Miskei M."/>
            <person name="Molnar A.P."/>
            <person name="Mule G."/>
            <person name="Ngan C.Y."/>
            <person name="Orejas M."/>
            <person name="Orosz E."/>
            <person name="Ouedraogo J.P."/>
            <person name="Overkamp K.M."/>
            <person name="Park H.-S."/>
            <person name="Perrone G."/>
            <person name="Piumi F."/>
            <person name="Punt P.J."/>
            <person name="Ram A.F."/>
            <person name="Ramon A."/>
            <person name="Rauscher S."/>
            <person name="Record E."/>
            <person name="Riano-Pachon D.M."/>
            <person name="Robert V."/>
            <person name="Roehrig J."/>
            <person name="Ruller R."/>
            <person name="Salamov A."/>
            <person name="Salih N.S."/>
            <person name="Samson R.A."/>
            <person name="Sandor E."/>
            <person name="Sanguinetti M."/>
            <person name="Schuetze T."/>
            <person name="Sepcic K."/>
            <person name="Shelest E."/>
            <person name="Sherlock G."/>
            <person name="Sophianopoulou V."/>
            <person name="Squina F.M."/>
            <person name="Sun H."/>
            <person name="Susca A."/>
            <person name="Todd R.B."/>
            <person name="Tsang A."/>
            <person name="Unkles S.E."/>
            <person name="van de Wiele N."/>
            <person name="van Rossen-Uffink D."/>
            <person name="Oliveira J.V."/>
            <person name="Vesth T.C."/>
            <person name="Visser J."/>
            <person name="Yu J.-H."/>
            <person name="Zhou M."/>
            <person name="Andersen M.R."/>
            <person name="Archer D.B."/>
            <person name="Baker S.E."/>
            <person name="Benoit I."/>
            <person name="Brakhage A.A."/>
            <person name="Braus G.H."/>
            <person name="Fischer R."/>
            <person name="Frisvad J.C."/>
            <person name="Goldman G.H."/>
            <person name="Houbraken J."/>
            <person name="Oakley B."/>
            <person name="Pocsi I."/>
            <person name="Scazzocchio C."/>
            <person name="Seiboth B."/>
            <person name="vanKuyk P.A."/>
            <person name="Wortman J."/>
            <person name="Dyer P.S."/>
            <person name="Grigoriev I.V."/>
        </authorList>
    </citation>
    <scope>NUCLEOTIDE SEQUENCE [LARGE SCALE GENOMIC DNA]</scope>
    <source>
        <strain evidence="2">CBS 516.65</strain>
    </source>
</reference>
<dbReference type="VEuPathDB" id="FungiDB:ASPGLDRAFT_48252"/>
<accession>A0A1L9VID9</accession>
<evidence type="ECO:0000313" key="2">
    <source>
        <dbReference type="Proteomes" id="UP000184300"/>
    </source>
</evidence>
<organism evidence="1 2">
    <name type="scientific">Aspergillus glaucus CBS 516.65</name>
    <dbReference type="NCBI Taxonomy" id="1160497"/>
    <lineage>
        <taxon>Eukaryota</taxon>
        <taxon>Fungi</taxon>
        <taxon>Dikarya</taxon>
        <taxon>Ascomycota</taxon>
        <taxon>Pezizomycotina</taxon>
        <taxon>Eurotiomycetes</taxon>
        <taxon>Eurotiomycetidae</taxon>
        <taxon>Eurotiales</taxon>
        <taxon>Aspergillaceae</taxon>
        <taxon>Aspergillus</taxon>
        <taxon>Aspergillus subgen. Aspergillus</taxon>
    </lineage>
</organism>
<dbReference type="PROSITE" id="PS51257">
    <property type="entry name" value="PROKAR_LIPOPROTEIN"/>
    <property type="match status" value="1"/>
</dbReference>
<proteinExistence type="predicted"/>
<dbReference type="AlphaFoldDB" id="A0A1L9VID9"/>
<dbReference type="EMBL" id="KV878899">
    <property type="protein sequence ID" value="OJJ83686.1"/>
    <property type="molecule type" value="Genomic_DNA"/>
</dbReference>